<keyword evidence="5 6" id="KW-0472">Membrane</keyword>
<dbReference type="InterPro" id="IPR000612">
    <property type="entry name" value="PMP3"/>
</dbReference>
<dbReference type="Pfam" id="PF01679">
    <property type="entry name" value="Pmp3"/>
    <property type="match status" value="1"/>
</dbReference>
<evidence type="ECO:0000256" key="6">
    <source>
        <dbReference type="SAM" id="Phobius"/>
    </source>
</evidence>
<dbReference type="AlphaFoldDB" id="A0A0C2F921"/>
<feature type="non-terminal residue" evidence="7">
    <location>
        <position position="1"/>
    </location>
</feature>
<comment type="similarity">
    <text evidence="2">Belongs to the UPF0057 (PMP3) family.</text>
</comment>
<dbReference type="GO" id="GO:0016020">
    <property type="term" value="C:membrane"/>
    <property type="evidence" value="ECO:0007669"/>
    <property type="project" value="UniProtKB-SubCell"/>
</dbReference>
<dbReference type="Proteomes" id="UP000054047">
    <property type="component" value="Unassembled WGS sequence"/>
</dbReference>
<evidence type="ECO:0000256" key="4">
    <source>
        <dbReference type="ARBA" id="ARBA00022989"/>
    </source>
</evidence>
<dbReference type="PANTHER" id="PTHR21659">
    <property type="entry name" value="HYDROPHOBIC PROTEIN RCI2 LOW TEMPERATURE AND SALT RESPONSIVE PROTEIN LTI6 -RELATED"/>
    <property type="match status" value="1"/>
</dbReference>
<dbReference type="PANTHER" id="PTHR21659:SF42">
    <property type="entry name" value="UPF0057 MEMBRANE PROTEIN ZK632.10-RELATED"/>
    <property type="match status" value="1"/>
</dbReference>
<organism evidence="7 8">
    <name type="scientific">Ancylostoma duodenale</name>
    <dbReference type="NCBI Taxonomy" id="51022"/>
    <lineage>
        <taxon>Eukaryota</taxon>
        <taxon>Metazoa</taxon>
        <taxon>Ecdysozoa</taxon>
        <taxon>Nematoda</taxon>
        <taxon>Chromadorea</taxon>
        <taxon>Rhabditida</taxon>
        <taxon>Rhabditina</taxon>
        <taxon>Rhabditomorpha</taxon>
        <taxon>Strongyloidea</taxon>
        <taxon>Ancylostomatidae</taxon>
        <taxon>Ancylostomatinae</taxon>
        <taxon>Ancylostoma</taxon>
    </lineage>
</organism>
<feature type="transmembrane region" description="Helical" evidence="6">
    <location>
        <begin position="16"/>
        <end position="40"/>
    </location>
</feature>
<evidence type="ECO:0000313" key="8">
    <source>
        <dbReference type="Proteomes" id="UP000054047"/>
    </source>
</evidence>
<accession>A0A0C2F921</accession>
<dbReference type="EMBL" id="KN786527">
    <property type="protein sequence ID" value="KIH43364.1"/>
    <property type="molecule type" value="Genomic_DNA"/>
</dbReference>
<evidence type="ECO:0000256" key="1">
    <source>
        <dbReference type="ARBA" id="ARBA00004370"/>
    </source>
</evidence>
<evidence type="ECO:0000256" key="5">
    <source>
        <dbReference type="ARBA" id="ARBA00023136"/>
    </source>
</evidence>
<protein>
    <recommendedName>
        <fullName evidence="9">Proteolipid membrane potential modulator</fullName>
    </recommendedName>
</protein>
<reference evidence="7 8" key="1">
    <citation type="submission" date="2013-12" db="EMBL/GenBank/DDBJ databases">
        <title>Draft genome of the parsitic nematode Ancylostoma duodenale.</title>
        <authorList>
            <person name="Mitreva M."/>
        </authorList>
    </citation>
    <scope>NUCLEOTIDE SEQUENCE [LARGE SCALE GENOMIC DNA]</scope>
    <source>
        <strain evidence="7 8">Zhejiang</strain>
    </source>
</reference>
<evidence type="ECO:0000256" key="3">
    <source>
        <dbReference type="ARBA" id="ARBA00022692"/>
    </source>
</evidence>
<proteinExistence type="inferred from homology"/>
<evidence type="ECO:0000313" key="7">
    <source>
        <dbReference type="EMBL" id="KIH43364.1"/>
    </source>
</evidence>
<name>A0A0C2F921_9BILA</name>
<sequence length="98" mass="10936">LQPLAVLSHNGCSTDFFINVLLTIFGFIPGTIHALFVIFIQKEQGMRVTTNVNVAQPIPMYQPTAPMYQPVQPPPAPVYYPEPYPAPPAYYPDPGQKY</sequence>
<keyword evidence="4 6" id="KW-1133">Transmembrane helix</keyword>
<dbReference type="OrthoDB" id="2802411at2759"/>
<evidence type="ECO:0008006" key="9">
    <source>
        <dbReference type="Google" id="ProtNLM"/>
    </source>
</evidence>
<keyword evidence="3 6" id="KW-0812">Transmembrane</keyword>
<gene>
    <name evidence="7" type="ORF">ANCDUO_26632</name>
</gene>
<comment type="subcellular location">
    <subcellularLocation>
        <location evidence="1">Membrane</location>
    </subcellularLocation>
</comment>
<keyword evidence="8" id="KW-1185">Reference proteome</keyword>
<evidence type="ECO:0000256" key="2">
    <source>
        <dbReference type="ARBA" id="ARBA00009530"/>
    </source>
</evidence>